<sequence length="112" mass="12042">MKTEVWQAGRITLNEQEIRDMFLNSIHAGEAVVGSDIQISFENDGLVITWAGPVNLVDPGKAGVKKPKNAYQLGMSAAQSDSGVTDGSLSANPFPHGTEDYTDWNRGYDVGS</sequence>
<protein>
    <submittedName>
        <fullName evidence="1">Uncharacterized protein</fullName>
    </submittedName>
</protein>
<reference evidence="1" key="1">
    <citation type="submission" date="2021-10" db="EMBL/GenBank/DDBJ databases">
        <authorList>
            <person name="Ayala M."/>
            <person name="Loertscher E."/>
            <person name="Carr E."/>
            <person name="Fuhriman D."/>
            <person name="Fajardo C."/>
            <person name="Casjens S.R."/>
            <person name="Grose J.H."/>
        </authorList>
    </citation>
    <scope>NUCLEOTIDE SEQUENCE</scope>
</reference>
<evidence type="ECO:0000313" key="2">
    <source>
        <dbReference type="Proteomes" id="UP000827689"/>
    </source>
</evidence>
<keyword evidence="2" id="KW-1185">Reference proteome</keyword>
<name>A0AC61TQ14_9CAUD</name>
<dbReference type="Proteomes" id="UP000827689">
    <property type="component" value="Segment"/>
</dbReference>
<dbReference type="EMBL" id="OL539452">
    <property type="protein sequence ID" value="UGO52761.1"/>
    <property type="molecule type" value="Genomic_DNA"/>
</dbReference>
<evidence type="ECO:0000313" key="1">
    <source>
        <dbReference type="EMBL" id="UGO52761.1"/>
    </source>
</evidence>
<proteinExistence type="predicted"/>
<organism evidence="1 2">
    <name type="scientific">Serratia phage vB_SmaS_Opt-155</name>
    <dbReference type="NCBI Taxonomy" id="2902690"/>
    <lineage>
        <taxon>Viruses</taxon>
        <taxon>Duplodnaviria</taxon>
        <taxon>Heunggongvirae</taxon>
        <taxon>Uroviricota</taxon>
        <taxon>Caudoviricetes</taxon>
        <taxon>Serbinvirus</taxon>
        <taxon>Serbinvirus opt155</taxon>
    </lineage>
</organism>
<gene>
    <name evidence="1" type="ORF">OPT155_60</name>
</gene>
<accession>A0AC61TQ14</accession>